<proteinExistence type="predicted"/>
<reference evidence="2" key="1">
    <citation type="submission" date="2017-09" db="EMBL/GenBank/DDBJ databases">
        <title>Depth-based differentiation of microbial function through sediment-hosted aquifers and enrichment of novel symbionts in the deep terrestrial subsurface.</title>
        <authorList>
            <person name="Probst A.J."/>
            <person name="Ladd B."/>
            <person name="Jarett J.K."/>
            <person name="Geller-Mcgrath D.E."/>
            <person name="Sieber C.M.K."/>
            <person name="Emerson J.B."/>
            <person name="Anantharaman K."/>
            <person name="Thomas B.C."/>
            <person name="Malmstrom R."/>
            <person name="Stieglmeier M."/>
            <person name="Klingl A."/>
            <person name="Woyke T."/>
            <person name="Ryan C.M."/>
            <person name="Banfield J.F."/>
        </authorList>
    </citation>
    <scope>NUCLEOTIDE SEQUENCE [LARGE SCALE GENOMIC DNA]</scope>
</reference>
<sequence>MCGSISKQIKVSATGAETAADITFNDTALLFTSSESGHFSIFFVPWIDITKVSFVSGQASFYYRDYCSGNAVITVSRNDLGMLPGLQTEKIGAASIVIASLPFRISTGESAPVIVEARNSDSSVDTTFNDSVRFSTTSEKGKFSASNTSWKDTTSLYLSSGTGTVFYRDRISGSPSIVMVCADLNISDTQQETVVQPVITIEKQMFNESKGETGVLTQISNGDTLVYILTVSNLGTNTAIEVVITDTVVFNTSVYVPLFFLSMDTFPADTWSYMDADGIWQPWGSVPPGSDIKGLRWLISTLGVGEARVVRFRVRVK</sequence>
<evidence type="ECO:0000313" key="1">
    <source>
        <dbReference type="EMBL" id="PIZ18060.1"/>
    </source>
</evidence>
<dbReference type="Proteomes" id="UP000229307">
    <property type="component" value="Unassembled WGS sequence"/>
</dbReference>
<evidence type="ECO:0000313" key="2">
    <source>
        <dbReference type="Proteomes" id="UP000229307"/>
    </source>
</evidence>
<dbReference type="AlphaFoldDB" id="A0A2M7SF09"/>
<evidence type="ECO:0008006" key="3">
    <source>
        <dbReference type="Google" id="ProtNLM"/>
    </source>
</evidence>
<organism evidence="1 2">
    <name type="scientific">Candidatus Desantisbacteria bacterium CG_4_10_14_0_8_um_filter_48_22</name>
    <dbReference type="NCBI Taxonomy" id="1974543"/>
    <lineage>
        <taxon>Bacteria</taxon>
        <taxon>Candidatus Desantisiibacteriota</taxon>
    </lineage>
</organism>
<comment type="caution">
    <text evidence="1">The sequence shown here is derived from an EMBL/GenBank/DDBJ whole genome shotgun (WGS) entry which is preliminary data.</text>
</comment>
<accession>A0A2M7SF09</accession>
<dbReference type="EMBL" id="PFMR01000043">
    <property type="protein sequence ID" value="PIZ18060.1"/>
    <property type="molecule type" value="Genomic_DNA"/>
</dbReference>
<name>A0A2M7SF09_9BACT</name>
<protein>
    <recommendedName>
        <fullName evidence="3">DUF11 domain-containing protein</fullName>
    </recommendedName>
</protein>
<gene>
    <name evidence="1" type="ORF">COY52_01415</name>
</gene>